<evidence type="ECO:0000313" key="1">
    <source>
        <dbReference type="EMBL" id="KKN62407.1"/>
    </source>
</evidence>
<reference evidence="1" key="1">
    <citation type="journal article" date="2015" name="Nature">
        <title>Complex archaea that bridge the gap between prokaryotes and eukaryotes.</title>
        <authorList>
            <person name="Spang A."/>
            <person name="Saw J.H."/>
            <person name="Jorgensen S.L."/>
            <person name="Zaremba-Niedzwiedzka K."/>
            <person name="Martijn J."/>
            <person name="Lind A.E."/>
            <person name="van Eijk R."/>
            <person name="Schleper C."/>
            <person name="Guy L."/>
            <person name="Ettema T.J."/>
        </authorList>
    </citation>
    <scope>NUCLEOTIDE SEQUENCE</scope>
</reference>
<gene>
    <name evidence="1" type="ORF">LCGC14_0512030</name>
</gene>
<proteinExistence type="predicted"/>
<dbReference type="AlphaFoldDB" id="A0A0F9SJF1"/>
<organism evidence="1">
    <name type="scientific">marine sediment metagenome</name>
    <dbReference type="NCBI Taxonomy" id="412755"/>
    <lineage>
        <taxon>unclassified sequences</taxon>
        <taxon>metagenomes</taxon>
        <taxon>ecological metagenomes</taxon>
    </lineage>
</organism>
<accession>A0A0F9SJF1</accession>
<protein>
    <submittedName>
        <fullName evidence="1">Uncharacterized protein</fullName>
    </submittedName>
</protein>
<comment type="caution">
    <text evidence="1">The sequence shown here is derived from an EMBL/GenBank/DDBJ whole genome shotgun (WGS) entry which is preliminary data.</text>
</comment>
<name>A0A0F9SJF1_9ZZZZ</name>
<sequence>MKTNNFKWENKEDKLVLTIEFDVPIIDTNKTVGSIRGANFQDKLNKVCNRLQEVYKILMDKGFLTNRGVLDLSPDSVPTLTLHVLL</sequence>
<dbReference type="EMBL" id="LAZR01000625">
    <property type="protein sequence ID" value="KKN62407.1"/>
    <property type="molecule type" value="Genomic_DNA"/>
</dbReference>